<keyword evidence="1" id="KW-0378">Hydrolase</keyword>
<comment type="caution">
    <text evidence="3">The sequence shown here is derived from an EMBL/GenBank/DDBJ whole genome shotgun (WGS) entry which is preliminary data.</text>
</comment>
<protein>
    <submittedName>
        <fullName evidence="3">Pimeloyl-ACP methyl ester carboxylesterase</fullName>
    </submittedName>
</protein>
<dbReference type="Proteomes" id="UP001180840">
    <property type="component" value="Unassembled WGS sequence"/>
</dbReference>
<dbReference type="InterPro" id="IPR029058">
    <property type="entry name" value="AB_hydrolase_fold"/>
</dbReference>
<proteinExistence type="predicted"/>
<evidence type="ECO:0000313" key="4">
    <source>
        <dbReference type="Proteomes" id="UP001180840"/>
    </source>
</evidence>
<dbReference type="InterPro" id="IPR000639">
    <property type="entry name" value="Epox_hydrolase-like"/>
</dbReference>
<dbReference type="InterPro" id="IPR000073">
    <property type="entry name" value="AB_hydrolase_1"/>
</dbReference>
<dbReference type="EMBL" id="JAVDXZ010000001">
    <property type="protein sequence ID" value="MDR7330814.1"/>
    <property type="molecule type" value="Genomic_DNA"/>
</dbReference>
<evidence type="ECO:0000259" key="2">
    <source>
        <dbReference type="Pfam" id="PF00561"/>
    </source>
</evidence>
<dbReference type="Gene3D" id="3.40.50.1820">
    <property type="entry name" value="alpha/beta hydrolase"/>
    <property type="match status" value="1"/>
</dbReference>
<dbReference type="SUPFAM" id="SSF53474">
    <property type="entry name" value="alpha/beta-Hydrolases"/>
    <property type="match status" value="1"/>
</dbReference>
<organism evidence="3 4">
    <name type="scientific">Corynebacterium guangdongense</name>
    <dbReference type="NCBI Taxonomy" id="1783348"/>
    <lineage>
        <taxon>Bacteria</taxon>
        <taxon>Bacillati</taxon>
        <taxon>Actinomycetota</taxon>
        <taxon>Actinomycetes</taxon>
        <taxon>Mycobacteriales</taxon>
        <taxon>Corynebacteriaceae</taxon>
        <taxon>Corynebacterium</taxon>
    </lineage>
</organism>
<sequence>MSEPSPGPPPGPLPPSVVELPGPFEHQLIHTRGVRLHAAVAGHPTDPLVLLVHDAFGGWFDWLEVIAPLAEAGYHVAAVDLRGYGLSDKPPAGAGSLLRQICSDLAGAIGALGHDEAILVGADTGGSIVWTLATTHPERVRALVSVSAAHPTDLRRSVAARPWNFFWMGLRGLVSRLPVRLLTASQGAVDASHRRFLQLNTTSAFQRSTGFARLLDLRLKAARIGNTRPAAVHTARLLLSPVPRRLMNAKVTVPTLLIHPDQGLWRHVNARAEARVSARVDTAVVPGSKTMPHVETPARFVGLVAGFLADL</sequence>
<keyword evidence="4" id="KW-1185">Reference proteome</keyword>
<evidence type="ECO:0000313" key="3">
    <source>
        <dbReference type="EMBL" id="MDR7330814.1"/>
    </source>
</evidence>
<dbReference type="Pfam" id="PF00561">
    <property type="entry name" value="Abhydrolase_1"/>
    <property type="match status" value="1"/>
</dbReference>
<name>A0ABU2A0V4_9CORY</name>
<gene>
    <name evidence="3" type="ORF">J2S39_002490</name>
</gene>
<accession>A0ABU2A0V4</accession>
<dbReference type="PRINTS" id="PR00111">
    <property type="entry name" value="ABHYDROLASE"/>
</dbReference>
<dbReference type="PANTHER" id="PTHR43329">
    <property type="entry name" value="EPOXIDE HYDROLASE"/>
    <property type="match status" value="1"/>
</dbReference>
<reference evidence="3" key="1">
    <citation type="submission" date="2023-07" db="EMBL/GenBank/DDBJ databases">
        <title>Sequencing the genomes of 1000 actinobacteria strains.</title>
        <authorList>
            <person name="Klenk H.-P."/>
        </authorList>
    </citation>
    <scope>NUCLEOTIDE SEQUENCE</scope>
    <source>
        <strain evidence="3">DSM 107476</strain>
    </source>
</reference>
<dbReference type="PRINTS" id="PR00412">
    <property type="entry name" value="EPOXHYDRLASE"/>
</dbReference>
<dbReference type="RefSeq" id="WP_290196876.1">
    <property type="nucleotide sequence ID" value="NZ_CP047654.1"/>
</dbReference>
<feature type="domain" description="AB hydrolase-1" evidence="2">
    <location>
        <begin position="49"/>
        <end position="164"/>
    </location>
</feature>
<evidence type="ECO:0000256" key="1">
    <source>
        <dbReference type="ARBA" id="ARBA00022801"/>
    </source>
</evidence>